<sequence>MNQHMSNADLLTEVNMAIQKICIGGQSYQIGTKRLTRADLTQLYKMRNDLTAALQVEENTGLMENTMVAYFDRR</sequence>
<evidence type="ECO:0000313" key="1">
    <source>
        <dbReference type="EMBL" id="RHC54695.1"/>
    </source>
</evidence>
<dbReference type="RefSeq" id="WP_002565372.1">
    <property type="nucleotide sequence ID" value="NZ_JAUUNS010000221.1"/>
</dbReference>
<dbReference type="GO" id="GO:0016853">
    <property type="term" value="F:isomerase activity"/>
    <property type="evidence" value="ECO:0007669"/>
    <property type="project" value="UniProtKB-KW"/>
</dbReference>
<dbReference type="AlphaFoldDB" id="A0A414AT71"/>
<comment type="caution">
    <text evidence="1">The sequence shown here is derived from an EMBL/GenBank/DDBJ whole genome shotgun (WGS) entry which is preliminary data.</text>
</comment>
<reference evidence="1 2" key="1">
    <citation type="submission" date="2018-08" db="EMBL/GenBank/DDBJ databases">
        <title>A genome reference for cultivated species of the human gut microbiota.</title>
        <authorList>
            <person name="Zou Y."/>
            <person name="Xue W."/>
            <person name="Luo G."/>
        </authorList>
    </citation>
    <scope>NUCLEOTIDE SEQUENCE [LARGE SCALE GENOMIC DNA]</scope>
    <source>
        <strain evidence="1 2">AM35-14</strain>
    </source>
</reference>
<dbReference type="Proteomes" id="UP000283975">
    <property type="component" value="Unassembled WGS sequence"/>
</dbReference>
<proteinExistence type="predicted"/>
<accession>A0A414AT71</accession>
<organism evidence="1 2">
    <name type="scientific">Enterocloster bolteae</name>
    <dbReference type="NCBI Taxonomy" id="208479"/>
    <lineage>
        <taxon>Bacteria</taxon>
        <taxon>Bacillati</taxon>
        <taxon>Bacillota</taxon>
        <taxon>Clostridia</taxon>
        <taxon>Lachnospirales</taxon>
        <taxon>Lachnospiraceae</taxon>
        <taxon>Enterocloster</taxon>
    </lineage>
</organism>
<name>A0A414AT71_9FIRM</name>
<gene>
    <name evidence="1" type="ORF">DW839_18545</name>
</gene>
<evidence type="ECO:0000313" key="2">
    <source>
        <dbReference type="Proteomes" id="UP000283975"/>
    </source>
</evidence>
<protein>
    <submittedName>
        <fullName evidence="1">Peptidylprolyl isomerase</fullName>
    </submittedName>
</protein>
<keyword evidence="1" id="KW-0413">Isomerase</keyword>
<dbReference type="EMBL" id="QSHZ01000020">
    <property type="protein sequence ID" value="RHC54695.1"/>
    <property type="molecule type" value="Genomic_DNA"/>
</dbReference>